<comment type="caution">
    <text evidence="1">The sequence shown here is derived from an EMBL/GenBank/DDBJ whole genome shotgun (WGS) entry which is preliminary data.</text>
</comment>
<dbReference type="Proteomes" id="UP000789739">
    <property type="component" value="Unassembled WGS sequence"/>
</dbReference>
<keyword evidence="2" id="KW-1185">Reference proteome</keyword>
<organism evidence="1 2">
    <name type="scientific">Paraglomus brasilianum</name>
    <dbReference type="NCBI Taxonomy" id="144538"/>
    <lineage>
        <taxon>Eukaryota</taxon>
        <taxon>Fungi</taxon>
        <taxon>Fungi incertae sedis</taxon>
        <taxon>Mucoromycota</taxon>
        <taxon>Glomeromycotina</taxon>
        <taxon>Glomeromycetes</taxon>
        <taxon>Paraglomerales</taxon>
        <taxon>Paraglomeraceae</taxon>
        <taxon>Paraglomus</taxon>
    </lineage>
</organism>
<evidence type="ECO:0000313" key="1">
    <source>
        <dbReference type="EMBL" id="CAG8656446.1"/>
    </source>
</evidence>
<gene>
    <name evidence="1" type="ORF">PBRASI_LOCUS10545</name>
</gene>
<protein>
    <submittedName>
        <fullName evidence="1">3532_t:CDS:1</fullName>
    </submittedName>
</protein>
<evidence type="ECO:0000313" key="2">
    <source>
        <dbReference type="Proteomes" id="UP000789739"/>
    </source>
</evidence>
<accession>A0A9N9E1K0</accession>
<proteinExistence type="predicted"/>
<name>A0A9N9E1K0_9GLOM</name>
<reference evidence="1" key="1">
    <citation type="submission" date="2021-06" db="EMBL/GenBank/DDBJ databases">
        <authorList>
            <person name="Kallberg Y."/>
            <person name="Tangrot J."/>
            <person name="Rosling A."/>
        </authorList>
    </citation>
    <scope>NUCLEOTIDE SEQUENCE</scope>
    <source>
        <strain evidence="1">BR232B</strain>
    </source>
</reference>
<dbReference type="EMBL" id="CAJVPI010003265">
    <property type="protein sequence ID" value="CAG8656446.1"/>
    <property type="molecule type" value="Genomic_DNA"/>
</dbReference>
<dbReference type="OrthoDB" id="10487288at2759"/>
<dbReference type="AlphaFoldDB" id="A0A9N9E1K0"/>
<sequence>MFRDLESLQLLQKLAQKLKSQQIGFWIENQDCYLWENTFHYSNKIKVGDLSLTKENYWAKFNQELEKAAQEQEKRSNFLNTKFQEISDIELIEELKKRTQHHAIKLSMYSGNDTIFVEVSATLNRLSKTRPRILKIMPKSKNPQKQIERKLNKLQELIEEIIEVQWMNITPKKMNKKQTEQVLNFPQIQALCLPPSSLHLPQRHDKLLETVLLMGYLGLRVSEAINFTCQQISVEDKSAFLVNGK</sequence>
<feature type="non-terminal residue" evidence="1">
    <location>
        <position position="245"/>
    </location>
</feature>